<comment type="caution">
    <text evidence="1">The sequence shown here is derived from an EMBL/GenBank/DDBJ whole genome shotgun (WGS) entry which is preliminary data.</text>
</comment>
<dbReference type="AlphaFoldDB" id="A0A397JP49"/>
<proteinExistence type="predicted"/>
<protein>
    <submittedName>
        <fullName evidence="1">Uncharacterized protein</fullName>
    </submittedName>
</protein>
<dbReference type="EMBL" id="PQFF01000019">
    <property type="protein sequence ID" value="RHZ88608.1"/>
    <property type="molecule type" value="Genomic_DNA"/>
</dbReference>
<accession>A0A397JP49</accession>
<dbReference type="Proteomes" id="UP000266861">
    <property type="component" value="Unassembled WGS sequence"/>
</dbReference>
<gene>
    <name evidence="1" type="ORF">Glove_21g231</name>
</gene>
<organism evidence="1 2">
    <name type="scientific">Diversispora epigaea</name>
    <dbReference type="NCBI Taxonomy" id="1348612"/>
    <lineage>
        <taxon>Eukaryota</taxon>
        <taxon>Fungi</taxon>
        <taxon>Fungi incertae sedis</taxon>
        <taxon>Mucoromycota</taxon>
        <taxon>Glomeromycotina</taxon>
        <taxon>Glomeromycetes</taxon>
        <taxon>Diversisporales</taxon>
        <taxon>Diversisporaceae</taxon>
        <taxon>Diversispora</taxon>
    </lineage>
</organism>
<evidence type="ECO:0000313" key="2">
    <source>
        <dbReference type="Proteomes" id="UP000266861"/>
    </source>
</evidence>
<name>A0A397JP49_9GLOM</name>
<keyword evidence="2" id="KW-1185">Reference proteome</keyword>
<reference evidence="1 2" key="1">
    <citation type="submission" date="2018-08" db="EMBL/GenBank/DDBJ databases">
        <title>Genome and evolution of the arbuscular mycorrhizal fungus Diversispora epigaea (formerly Glomus versiforme) and its bacterial endosymbionts.</title>
        <authorList>
            <person name="Sun X."/>
            <person name="Fei Z."/>
            <person name="Harrison M."/>
        </authorList>
    </citation>
    <scope>NUCLEOTIDE SEQUENCE [LARGE SCALE GENOMIC DNA]</scope>
    <source>
        <strain evidence="1 2">IT104</strain>
    </source>
</reference>
<dbReference type="Gene3D" id="3.10.20.90">
    <property type="entry name" value="Phosphatidylinositol 3-kinase Catalytic Subunit, Chain A, domain 1"/>
    <property type="match status" value="1"/>
</dbReference>
<evidence type="ECO:0000313" key="1">
    <source>
        <dbReference type="EMBL" id="RHZ88608.1"/>
    </source>
</evidence>
<sequence>MNDYSFKYLLLENNMEINYEVTGKRLTLNSRDIKNKVPDLNYMKTLTGKYIIYEKEAHKMRSILDLRSALPFNIKDENYPRWFDYNFSGSVQIFVNTLSERTIILQVESSDTIDENSGKDRRADHKGLQYSEGIYDSRCQ</sequence>